<dbReference type="PROSITE" id="PS50975">
    <property type="entry name" value="ATP_GRASP"/>
    <property type="match status" value="1"/>
</dbReference>
<dbReference type="RefSeq" id="WP_104373082.1">
    <property type="nucleotide sequence ID" value="NZ_BFAV01000154.1"/>
</dbReference>
<dbReference type="SUPFAM" id="SSF56059">
    <property type="entry name" value="Glutathione synthetase ATP-binding domain-like"/>
    <property type="match status" value="1"/>
</dbReference>
<dbReference type="SUPFAM" id="SSF52210">
    <property type="entry name" value="Succinyl-CoA synthetase domains"/>
    <property type="match status" value="2"/>
</dbReference>
<evidence type="ECO:0000256" key="3">
    <source>
        <dbReference type="ARBA" id="ARBA00022840"/>
    </source>
</evidence>
<dbReference type="GO" id="GO:0005524">
    <property type="term" value="F:ATP binding"/>
    <property type="evidence" value="ECO:0007669"/>
    <property type="project" value="UniProtKB-UniRule"/>
</dbReference>
<dbReference type="FunFam" id="3.30.1490.20:FF:000020">
    <property type="entry name" value="Protein lysine acetyltransferase"/>
    <property type="match status" value="1"/>
</dbReference>
<gene>
    <name evidence="7" type="ORF">DCCM_4046</name>
</gene>
<keyword evidence="1" id="KW-0436">Ligase</keyword>
<dbReference type="OrthoDB" id="9807426at2"/>
<dbReference type="EMBL" id="BFAV01000154">
    <property type="protein sequence ID" value="GBF34926.1"/>
    <property type="molecule type" value="Genomic_DNA"/>
</dbReference>
<dbReference type="InterPro" id="IPR051538">
    <property type="entry name" value="Acyl-CoA_Synth/Transferase"/>
</dbReference>
<dbReference type="Pfam" id="PF13549">
    <property type="entry name" value="ATP-grasp_5"/>
    <property type="match status" value="1"/>
</dbReference>
<evidence type="ECO:0000313" key="7">
    <source>
        <dbReference type="EMBL" id="GBF34926.1"/>
    </source>
</evidence>
<dbReference type="PANTHER" id="PTHR43334:SF1">
    <property type="entry name" value="3-HYDROXYPROPIONATE--COA LIGASE [ADP-FORMING]"/>
    <property type="match status" value="1"/>
</dbReference>
<evidence type="ECO:0000256" key="2">
    <source>
        <dbReference type="ARBA" id="ARBA00022741"/>
    </source>
</evidence>
<dbReference type="InterPro" id="IPR032875">
    <property type="entry name" value="Succ_CoA_lig_flav_dom"/>
</dbReference>
<proteinExistence type="inferred from homology"/>
<name>A0A2L2XKW2_9FIRM</name>
<dbReference type="GO" id="GO:0046872">
    <property type="term" value="F:metal ion binding"/>
    <property type="evidence" value="ECO:0007669"/>
    <property type="project" value="InterPro"/>
</dbReference>
<sequence length="690" mass="75061">MSLVRLFYPKTIAIVGASQNLDSIGGQPIKYLQKYGFKGNILPVNPKYSEIAGLKCYPSISDINEEIDIVLVAVASKRVLSVVKECVEKKAHFVLIFSSGFAEIGNVKEQQELIEAVKGSGTRILGPNNQGIVNFVEGIPAGFNPLLDAEVVRKGNIGIVAQSSGMGFASIGFAIERGLGISHIATVGNQADIDIMELIQFMLEDEHTSIVTCIIEGVKPNSRLPELAKLAKQKGKELVFLKLGRTAVGKKASMSHSGSLAGDAEVFDAFCQQAGVISVKDMEDLIDVLVGLQGKRPGGNRVVIATETGGSGILAADICDEFKIKTPGLTEETSSSLRKILPSFASVQNPVDFTAQFFNEEDLFRNCLLEVVKDSNIDVLMFSFGPTRGKVAEKMADDIIKVSKTLTKPIFISWLTPEQPFFKKLRAANIPLYPTPYRCVRTLGYIMRQESSMMSKEEKSASKPKHAVQQAVSLTEYQTKKMLEKYGIKLPKGGLATSFQEALNLSAQIHYPVVLKLMSPQITHKTDAGLVILGIKDEQELAASYNALLERAGTSFPQAEIEGVLVEEMVQKPVAEVILGIKYDVSFGPVMIFGLGGIFVEVLGDVARRVLPLTREQAFGMISSIKAFPLLNGYRGRPKGDLEALADTILNVSHFALEQQDKFAEMDINPIFLMPEGKGVICGDALLIPR</sequence>
<dbReference type="Gene3D" id="3.30.1490.20">
    <property type="entry name" value="ATP-grasp fold, A domain"/>
    <property type="match status" value="1"/>
</dbReference>
<reference evidence="8" key="1">
    <citation type="submission" date="2018-02" db="EMBL/GenBank/DDBJ databases">
        <title>Genome sequence of Desulfocucumis palustris strain NAW-5.</title>
        <authorList>
            <person name="Watanabe M."/>
            <person name="Kojima H."/>
            <person name="Fukui M."/>
        </authorList>
    </citation>
    <scope>NUCLEOTIDE SEQUENCE [LARGE SCALE GENOMIC DNA]</scope>
    <source>
        <strain evidence="8">NAW-5</strain>
    </source>
</reference>
<dbReference type="Pfam" id="PF13380">
    <property type="entry name" value="CoA_binding_2"/>
    <property type="match status" value="1"/>
</dbReference>
<organism evidence="7 8">
    <name type="scientific">Desulfocucumis palustris</name>
    <dbReference type="NCBI Taxonomy" id="1898651"/>
    <lineage>
        <taxon>Bacteria</taxon>
        <taxon>Bacillati</taxon>
        <taxon>Bacillota</taxon>
        <taxon>Clostridia</taxon>
        <taxon>Eubacteriales</taxon>
        <taxon>Desulfocucumaceae</taxon>
        <taxon>Desulfocucumis</taxon>
    </lineage>
</organism>
<evidence type="ECO:0000256" key="5">
    <source>
        <dbReference type="PROSITE-ProRule" id="PRU00409"/>
    </source>
</evidence>
<dbReference type="Proteomes" id="UP000239549">
    <property type="component" value="Unassembled WGS sequence"/>
</dbReference>
<dbReference type="Pfam" id="PF13607">
    <property type="entry name" value="Succ_CoA_lig"/>
    <property type="match status" value="1"/>
</dbReference>
<keyword evidence="3 5" id="KW-0067">ATP-binding</keyword>
<comment type="similarity">
    <text evidence="4">In the N-terminal section; belongs to the acetate CoA ligase alpha subunit family.</text>
</comment>
<dbReference type="AlphaFoldDB" id="A0A2L2XKW2"/>
<feature type="domain" description="ATP-grasp" evidence="6">
    <location>
        <begin position="480"/>
        <end position="516"/>
    </location>
</feature>
<dbReference type="InterPro" id="IPR011761">
    <property type="entry name" value="ATP-grasp"/>
</dbReference>
<dbReference type="Gene3D" id="3.30.470.20">
    <property type="entry name" value="ATP-grasp fold, B domain"/>
    <property type="match status" value="1"/>
</dbReference>
<keyword evidence="8" id="KW-1185">Reference proteome</keyword>
<dbReference type="InterPro" id="IPR013815">
    <property type="entry name" value="ATP_grasp_subdomain_1"/>
</dbReference>
<dbReference type="InterPro" id="IPR003781">
    <property type="entry name" value="CoA-bd"/>
</dbReference>
<comment type="caution">
    <text evidence="7">The sequence shown here is derived from an EMBL/GenBank/DDBJ whole genome shotgun (WGS) entry which is preliminary data.</text>
</comment>
<accession>A0A2L2XKW2</accession>
<dbReference type="SMART" id="SM00881">
    <property type="entry name" value="CoA_binding"/>
    <property type="match status" value="1"/>
</dbReference>
<dbReference type="GO" id="GO:0016874">
    <property type="term" value="F:ligase activity"/>
    <property type="evidence" value="ECO:0007669"/>
    <property type="project" value="UniProtKB-KW"/>
</dbReference>
<evidence type="ECO:0000256" key="1">
    <source>
        <dbReference type="ARBA" id="ARBA00022598"/>
    </source>
</evidence>
<dbReference type="SUPFAM" id="SSF51735">
    <property type="entry name" value="NAD(P)-binding Rossmann-fold domains"/>
    <property type="match status" value="1"/>
</dbReference>
<dbReference type="Gene3D" id="3.40.50.720">
    <property type="entry name" value="NAD(P)-binding Rossmann-like Domain"/>
    <property type="match status" value="1"/>
</dbReference>
<dbReference type="InterPro" id="IPR016102">
    <property type="entry name" value="Succinyl-CoA_synth-like"/>
</dbReference>
<keyword evidence="2 5" id="KW-0547">Nucleotide-binding</keyword>
<dbReference type="InterPro" id="IPR036291">
    <property type="entry name" value="NAD(P)-bd_dom_sf"/>
</dbReference>
<dbReference type="PANTHER" id="PTHR43334">
    <property type="entry name" value="ACETATE--COA LIGASE [ADP-FORMING]"/>
    <property type="match status" value="1"/>
</dbReference>
<evidence type="ECO:0000259" key="6">
    <source>
        <dbReference type="PROSITE" id="PS50975"/>
    </source>
</evidence>
<protein>
    <submittedName>
        <fullName evidence="7">Acetyl-CoA synthetase</fullName>
    </submittedName>
</protein>
<evidence type="ECO:0000256" key="4">
    <source>
        <dbReference type="ARBA" id="ARBA00060888"/>
    </source>
</evidence>
<dbReference type="Gene3D" id="3.40.50.261">
    <property type="entry name" value="Succinyl-CoA synthetase domains"/>
    <property type="match status" value="2"/>
</dbReference>
<evidence type="ECO:0000313" key="8">
    <source>
        <dbReference type="Proteomes" id="UP000239549"/>
    </source>
</evidence>